<feature type="transmembrane region" description="Helical" evidence="2">
    <location>
        <begin position="259"/>
        <end position="283"/>
    </location>
</feature>
<organism evidence="4 5">
    <name type="scientific">Clavibacter zhangzhiyongii</name>
    <dbReference type="NCBI Taxonomy" id="2768071"/>
    <lineage>
        <taxon>Bacteria</taxon>
        <taxon>Bacillati</taxon>
        <taxon>Actinomycetota</taxon>
        <taxon>Actinomycetes</taxon>
        <taxon>Micrococcales</taxon>
        <taxon>Microbacteriaceae</taxon>
        <taxon>Clavibacter</taxon>
    </lineage>
</organism>
<proteinExistence type="predicted"/>
<keyword evidence="5" id="KW-1185">Reference proteome</keyword>
<dbReference type="Proteomes" id="UP000516660">
    <property type="component" value="Chromosome"/>
</dbReference>
<dbReference type="InterPro" id="IPR005543">
    <property type="entry name" value="PASTA_dom"/>
</dbReference>
<dbReference type="Pfam" id="PF03793">
    <property type="entry name" value="PASTA"/>
    <property type="match status" value="1"/>
</dbReference>
<evidence type="ECO:0000259" key="3">
    <source>
        <dbReference type="PROSITE" id="PS51178"/>
    </source>
</evidence>
<evidence type="ECO:0000256" key="2">
    <source>
        <dbReference type="SAM" id="Phobius"/>
    </source>
</evidence>
<sequence length="534" mass="51257">MSSTPPPASPTSVTPSSDEPGWFGDGEGNQRFWDGARWTTLVSSRRVFPGRASSTPEPRLISESPLPADYLPGVTPLTPASASASVGEDADAPADAPSPEAPPAGPRLAPPTGAPVAPPAGYPLAPPTGDPVAPPLGAPLTPPADLPAPPIPASPTAASPVPSSMAGAFAAREAVPAPPRAATSAASAPTSRTTTTAPALRGRSTWPWAALAVAAVLVVAAAVIAGIPGLLIALGVVALIAGLIPLIRRGSAWIPGVRTRATGGVAAGLALVLIAGGAVAATLPDADGDTVADPETIEISDARPVPDATDPANPLPVSADGLVEVVDVTRMQAVDAGDTLAAAGFGIAFAGTGGSALVRQDVGIVASQDPAAGTRVAPGATVTLTLAVPAPDRIALPVVPKAPGVPSRPGTRPGTGPFTPGTGGGGSTNPGTGAGQDGGSGGGVGGGGSGDGGSGDGGSTPVPEETGSTPAPTEDPGDGGTDPVPSPVPTPDQPAPSPVPTPDVPDLPDLPDLPGDPGTPEPQPSSDAGLPIGG</sequence>
<keyword evidence="2" id="KW-0812">Transmembrane</keyword>
<feature type="compositionally biased region" description="Pro residues" evidence="1">
    <location>
        <begin position="484"/>
        <end position="505"/>
    </location>
</feature>
<reference evidence="4 5" key="1">
    <citation type="submission" date="2020-08" db="EMBL/GenBank/DDBJ databases">
        <title>Description of Clavibacter zhangzhiyonge sp. nov., a phytopathogenic actinobacterium isolated from barley seeds, causing leaf brown spot and decline.</title>
        <authorList>
            <person name="Tian Q."/>
            <person name="Chuan J."/>
            <person name="Zhao W."/>
            <person name="Li X."/>
        </authorList>
    </citation>
    <scope>NUCLEOTIDE SEQUENCE [LARGE SCALE GENOMIC DNA]</scope>
    <source>
        <strain evidence="4 5">DM1</strain>
    </source>
</reference>
<accession>A0A7L7Z577</accession>
<dbReference type="SMART" id="SM00740">
    <property type="entry name" value="PASTA"/>
    <property type="match status" value="1"/>
</dbReference>
<feature type="transmembrane region" description="Helical" evidence="2">
    <location>
        <begin position="206"/>
        <end position="224"/>
    </location>
</feature>
<keyword evidence="2" id="KW-1133">Transmembrane helix</keyword>
<feature type="compositionally biased region" description="Gly residues" evidence="1">
    <location>
        <begin position="421"/>
        <end position="458"/>
    </location>
</feature>
<dbReference type="Gene3D" id="3.30.10.20">
    <property type="match status" value="1"/>
</dbReference>
<feature type="region of interest" description="Disordered" evidence="1">
    <location>
        <begin position="397"/>
        <end position="534"/>
    </location>
</feature>
<name>A0A7L7Z577_9MICO</name>
<keyword evidence="2" id="KW-0472">Membrane</keyword>
<feature type="region of interest" description="Disordered" evidence="1">
    <location>
        <begin position="1"/>
        <end position="31"/>
    </location>
</feature>
<dbReference type="PROSITE" id="PS51178">
    <property type="entry name" value="PASTA"/>
    <property type="match status" value="1"/>
</dbReference>
<dbReference type="CDD" id="cd06577">
    <property type="entry name" value="PASTA_pknB"/>
    <property type="match status" value="1"/>
</dbReference>
<dbReference type="AlphaFoldDB" id="A0A7L7Z577"/>
<evidence type="ECO:0000256" key="1">
    <source>
        <dbReference type="SAM" id="MobiDB-lite"/>
    </source>
</evidence>
<feature type="compositionally biased region" description="Low complexity" evidence="1">
    <location>
        <begin position="154"/>
        <end position="199"/>
    </location>
</feature>
<feature type="domain" description="PASTA" evidence="3">
    <location>
        <begin position="318"/>
        <end position="388"/>
    </location>
</feature>
<evidence type="ECO:0000313" key="5">
    <source>
        <dbReference type="Proteomes" id="UP000516660"/>
    </source>
</evidence>
<gene>
    <name evidence="4" type="ORF">H9X71_05795</name>
</gene>
<feature type="compositionally biased region" description="Low complexity" evidence="1">
    <location>
        <begin position="404"/>
        <end position="420"/>
    </location>
</feature>
<dbReference type="EMBL" id="CP061274">
    <property type="protein sequence ID" value="QOD44825.1"/>
    <property type="molecule type" value="Genomic_DNA"/>
</dbReference>
<feature type="region of interest" description="Disordered" evidence="1">
    <location>
        <begin position="44"/>
        <end position="199"/>
    </location>
</feature>
<dbReference type="KEGG" id="czh:H9X71_05795"/>
<dbReference type="RefSeq" id="WP_191148730.1">
    <property type="nucleotide sequence ID" value="NZ_CP061274.1"/>
</dbReference>
<evidence type="ECO:0000313" key="4">
    <source>
        <dbReference type="EMBL" id="QOD44825.1"/>
    </source>
</evidence>
<feature type="compositionally biased region" description="Pro residues" evidence="1">
    <location>
        <begin position="99"/>
        <end position="153"/>
    </location>
</feature>
<protein>
    <submittedName>
        <fullName evidence="4">PASTA domain-containing protein</fullName>
    </submittedName>
</protein>